<evidence type="ECO:0000259" key="5">
    <source>
        <dbReference type="Pfam" id="PF25917"/>
    </source>
</evidence>
<dbReference type="Proteomes" id="UP000199608">
    <property type="component" value="Unassembled WGS sequence"/>
</dbReference>
<organism evidence="7 8">
    <name type="scientific">Desulfobacula phenolica</name>
    <dbReference type="NCBI Taxonomy" id="90732"/>
    <lineage>
        <taxon>Bacteria</taxon>
        <taxon>Pseudomonadati</taxon>
        <taxon>Thermodesulfobacteriota</taxon>
        <taxon>Desulfobacteria</taxon>
        <taxon>Desulfobacterales</taxon>
        <taxon>Desulfobacteraceae</taxon>
        <taxon>Desulfobacula</taxon>
    </lineage>
</organism>
<reference evidence="8" key="1">
    <citation type="submission" date="2016-10" db="EMBL/GenBank/DDBJ databases">
        <authorList>
            <person name="Varghese N."/>
            <person name="Submissions S."/>
        </authorList>
    </citation>
    <scope>NUCLEOTIDE SEQUENCE [LARGE SCALE GENOMIC DNA]</scope>
    <source>
        <strain evidence="8">DSM 3384</strain>
    </source>
</reference>
<dbReference type="PANTHER" id="PTHR30469">
    <property type="entry name" value="MULTIDRUG RESISTANCE PROTEIN MDTA"/>
    <property type="match status" value="1"/>
</dbReference>
<dbReference type="AlphaFoldDB" id="A0A1H2IFT7"/>
<sequence>MKKKTVVFMILLVVSIGTGFVIMQLSTGFGNAVALQSEPEQISRKHHSIRVEAVEMMPLKRNTTYPGSTQAVKQTQLAFRIGGPLIGVNVMPGDRVNKGQMLMQIDPKDFNDNIKILEAQLDGAMAREKNARQDLERVKLLFQGKVVPQADFDHASTAYISARAFAQQIMARLETARHQLEYTTLTAPYDGIITSQLVENHEMVELGQVVLKLHDISELEITINVPENEIIHRSLTRGEAGIITFPGLKDRAFPGHLKEWNTQADALTRTYEMTFLMGAPEDIRILPGMTAQVAWTEQTIGPDVITIPARAVINHGGNGSAVWLFNESTKTAARHAVKLGGLNGASRVCVKQGLAPGDLVVIQGMDFITQDMILTNIASKDRNEESIN</sequence>
<dbReference type="SUPFAM" id="SSF111369">
    <property type="entry name" value="HlyD-like secretion proteins"/>
    <property type="match status" value="1"/>
</dbReference>
<protein>
    <submittedName>
        <fullName evidence="7">RND family efflux transporter, MFP subunit</fullName>
    </submittedName>
</protein>
<comment type="subcellular location">
    <subcellularLocation>
        <location evidence="1">Cell envelope</location>
    </subcellularLocation>
</comment>
<dbReference type="EMBL" id="FNLL01000008">
    <property type="protein sequence ID" value="SDU42845.1"/>
    <property type="molecule type" value="Genomic_DNA"/>
</dbReference>
<dbReference type="GO" id="GO:1990281">
    <property type="term" value="C:efflux pump complex"/>
    <property type="evidence" value="ECO:0007669"/>
    <property type="project" value="TreeGrafter"/>
</dbReference>
<proteinExistence type="inferred from homology"/>
<evidence type="ECO:0000256" key="2">
    <source>
        <dbReference type="ARBA" id="ARBA00009477"/>
    </source>
</evidence>
<dbReference type="InterPro" id="IPR058627">
    <property type="entry name" value="MdtA-like_C"/>
</dbReference>
<dbReference type="InterPro" id="IPR058624">
    <property type="entry name" value="MdtA-like_HH"/>
</dbReference>
<dbReference type="RefSeq" id="WP_092235492.1">
    <property type="nucleotide sequence ID" value="NZ_FNLL01000008.1"/>
</dbReference>
<comment type="similarity">
    <text evidence="2">Belongs to the membrane fusion protein (MFP) (TC 8.A.1) family.</text>
</comment>
<dbReference type="PANTHER" id="PTHR30469:SF20">
    <property type="entry name" value="EFFLUX RND TRANSPORTER PERIPLASMIC ADAPTOR SUBUNIT"/>
    <property type="match status" value="1"/>
</dbReference>
<evidence type="ECO:0000313" key="7">
    <source>
        <dbReference type="EMBL" id="SDU42845.1"/>
    </source>
</evidence>
<name>A0A1H2IFT7_9BACT</name>
<dbReference type="Gene3D" id="1.10.287.470">
    <property type="entry name" value="Helix hairpin bin"/>
    <property type="match status" value="1"/>
</dbReference>
<dbReference type="Pfam" id="PF25967">
    <property type="entry name" value="RND-MFP_C"/>
    <property type="match status" value="1"/>
</dbReference>
<dbReference type="InterPro" id="IPR058625">
    <property type="entry name" value="MdtA-like_BSH"/>
</dbReference>
<dbReference type="Gene3D" id="2.40.50.100">
    <property type="match status" value="1"/>
</dbReference>
<keyword evidence="3" id="KW-0813">Transport</keyword>
<dbReference type="Pfam" id="PF25917">
    <property type="entry name" value="BSH_RND"/>
    <property type="match status" value="1"/>
</dbReference>
<gene>
    <name evidence="7" type="ORF">SAMN04487931_108147</name>
</gene>
<dbReference type="Gene3D" id="2.40.420.20">
    <property type="match status" value="1"/>
</dbReference>
<evidence type="ECO:0000256" key="1">
    <source>
        <dbReference type="ARBA" id="ARBA00004196"/>
    </source>
</evidence>
<dbReference type="Gene3D" id="2.40.30.170">
    <property type="match status" value="1"/>
</dbReference>
<feature type="domain" description="Multidrug resistance protein MdtA-like alpha-helical hairpin" evidence="4">
    <location>
        <begin position="117"/>
        <end position="183"/>
    </location>
</feature>
<feature type="domain" description="Multidrug resistance protein MdtA-like barrel-sandwich hybrid" evidence="5">
    <location>
        <begin position="78"/>
        <end position="208"/>
    </location>
</feature>
<dbReference type="Pfam" id="PF25876">
    <property type="entry name" value="HH_MFP_RND"/>
    <property type="match status" value="1"/>
</dbReference>
<dbReference type="GO" id="GO:0015562">
    <property type="term" value="F:efflux transmembrane transporter activity"/>
    <property type="evidence" value="ECO:0007669"/>
    <property type="project" value="TreeGrafter"/>
</dbReference>
<dbReference type="InterPro" id="IPR006143">
    <property type="entry name" value="RND_pump_MFP"/>
</dbReference>
<evidence type="ECO:0000259" key="4">
    <source>
        <dbReference type="Pfam" id="PF25876"/>
    </source>
</evidence>
<feature type="domain" description="Multidrug resistance protein MdtA-like C-terminal permuted SH3" evidence="6">
    <location>
        <begin position="303"/>
        <end position="366"/>
    </location>
</feature>
<evidence type="ECO:0000313" key="8">
    <source>
        <dbReference type="Proteomes" id="UP000199608"/>
    </source>
</evidence>
<accession>A0A1H2IFT7</accession>
<evidence type="ECO:0000259" key="6">
    <source>
        <dbReference type="Pfam" id="PF25967"/>
    </source>
</evidence>
<keyword evidence="8" id="KW-1185">Reference proteome</keyword>
<dbReference type="NCBIfam" id="TIGR01730">
    <property type="entry name" value="RND_mfp"/>
    <property type="match status" value="1"/>
</dbReference>
<evidence type="ECO:0000256" key="3">
    <source>
        <dbReference type="ARBA" id="ARBA00022448"/>
    </source>
</evidence>